<feature type="binding site" evidence="10">
    <location>
        <position position="231"/>
    </location>
    <ligand>
        <name>Ca(2+)</name>
        <dbReference type="ChEBI" id="CHEBI:29108"/>
        <label>3</label>
    </ligand>
</feature>
<dbReference type="SUPFAM" id="SSF47090">
    <property type="entry name" value="PGBD-like"/>
    <property type="match status" value="1"/>
</dbReference>
<dbReference type="RefSeq" id="XP_790682.2">
    <property type="nucleotide sequence ID" value="XM_785589.5"/>
</dbReference>
<evidence type="ECO:0000256" key="11">
    <source>
        <dbReference type="PIRSR" id="PIRSR621190-4"/>
    </source>
</evidence>
<evidence type="ECO:0000256" key="8">
    <source>
        <dbReference type="ARBA" id="ARBA00023145"/>
    </source>
</evidence>
<feature type="binding site" evidence="10">
    <location>
        <position position="208"/>
    </location>
    <ligand>
        <name>Ca(2+)</name>
        <dbReference type="ChEBI" id="CHEBI:29108"/>
        <label>3</label>
    </ligand>
</feature>
<proteinExistence type="inferred from homology"/>
<dbReference type="PROSITE" id="PS51642">
    <property type="entry name" value="HEMOPEXIN_2"/>
    <property type="match status" value="3"/>
</dbReference>
<dbReference type="InterPro" id="IPR033739">
    <property type="entry name" value="M10A_MMP"/>
</dbReference>
<evidence type="ECO:0000313" key="15">
    <source>
        <dbReference type="Proteomes" id="UP000007110"/>
    </source>
</evidence>
<dbReference type="InterPro" id="IPR018487">
    <property type="entry name" value="Hemopexin-like_repeat"/>
</dbReference>
<keyword evidence="2" id="KW-0645">Protease</keyword>
<feature type="repeat" description="Hemopexin" evidence="12">
    <location>
        <begin position="328"/>
        <end position="374"/>
    </location>
</feature>
<dbReference type="SMART" id="SM00235">
    <property type="entry name" value="ZnMc"/>
    <property type="match status" value="1"/>
</dbReference>
<feature type="binding site" evidence="10">
    <location>
        <position position="202"/>
    </location>
    <ligand>
        <name>Zn(2+)</name>
        <dbReference type="ChEBI" id="CHEBI:29105"/>
        <label>1</label>
    </ligand>
</feature>
<feature type="binding site" evidence="10">
    <location>
        <position position="270"/>
    </location>
    <ligand>
        <name>Zn(2+)</name>
        <dbReference type="ChEBI" id="CHEBI:29105"/>
        <label>2</label>
        <note>catalytic</note>
    </ligand>
</feature>
<dbReference type="Gene3D" id="3.40.390.10">
    <property type="entry name" value="Collagenase (Catalytic Domain)"/>
    <property type="match status" value="1"/>
</dbReference>
<dbReference type="Pfam" id="PF00413">
    <property type="entry name" value="Peptidase_M10"/>
    <property type="match status" value="1"/>
</dbReference>
<organism evidence="14 15">
    <name type="scientific">Strongylocentrotus purpuratus</name>
    <name type="common">Purple sea urchin</name>
    <dbReference type="NCBI Taxonomy" id="7668"/>
    <lineage>
        <taxon>Eukaryota</taxon>
        <taxon>Metazoa</taxon>
        <taxon>Echinodermata</taxon>
        <taxon>Eleutherozoa</taxon>
        <taxon>Echinozoa</taxon>
        <taxon>Echinoidea</taxon>
        <taxon>Euechinoidea</taxon>
        <taxon>Echinacea</taxon>
        <taxon>Camarodonta</taxon>
        <taxon>Echinidea</taxon>
        <taxon>Strongylocentrotidae</taxon>
        <taxon>Strongylocentrotus</taxon>
    </lineage>
</organism>
<keyword evidence="10" id="KW-0106">Calcium</keyword>
<feature type="repeat" description="Hemopexin" evidence="12">
    <location>
        <begin position="426"/>
        <end position="474"/>
    </location>
</feature>
<feature type="binding site" evidence="10">
    <location>
        <position position="234"/>
    </location>
    <ligand>
        <name>Ca(2+)</name>
        <dbReference type="ChEBI" id="CHEBI:29108"/>
        <label>1</label>
    </ligand>
</feature>
<keyword evidence="7" id="KW-0482">Metalloprotease</keyword>
<protein>
    <recommendedName>
        <fullName evidence="13">Peptidase metallopeptidase domain-containing protein</fullName>
    </recommendedName>
</protein>
<feature type="domain" description="Peptidase metallopeptidase" evidence="13">
    <location>
        <begin position="136"/>
        <end position="297"/>
    </location>
</feature>
<evidence type="ECO:0000256" key="7">
    <source>
        <dbReference type="ARBA" id="ARBA00023049"/>
    </source>
</evidence>
<dbReference type="InParanoid" id="A0A7M7RHP1"/>
<comment type="cofactor">
    <cofactor evidence="10">
        <name>Zn(2+)</name>
        <dbReference type="ChEBI" id="CHEBI:29105"/>
    </cofactor>
    <text evidence="10">Binds 2 Zn(2+) ions per subunit.</text>
</comment>
<dbReference type="Proteomes" id="UP000007110">
    <property type="component" value="Unassembled WGS sequence"/>
</dbReference>
<dbReference type="GO" id="GO:0030574">
    <property type="term" value="P:collagen catabolic process"/>
    <property type="evidence" value="ECO:0000318"/>
    <property type="project" value="GO_Central"/>
</dbReference>
<dbReference type="CDD" id="cd00094">
    <property type="entry name" value="HX"/>
    <property type="match status" value="1"/>
</dbReference>
<evidence type="ECO:0000256" key="12">
    <source>
        <dbReference type="PROSITE-ProRule" id="PRU01011"/>
    </source>
</evidence>
<feature type="binding site" evidence="10">
    <location>
        <position position="234"/>
    </location>
    <ligand>
        <name>Ca(2+)</name>
        <dbReference type="ChEBI" id="CHEBI:29108"/>
        <label>3</label>
    </ligand>
</feature>
<dbReference type="Pfam" id="PF00045">
    <property type="entry name" value="Hemopexin"/>
    <property type="match status" value="2"/>
</dbReference>
<dbReference type="AlphaFoldDB" id="A0A7M7RHP1"/>
<evidence type="ECO:0000256" key="9">
    <source>
        <dbReference type="PIRSR" id="PIRSR001191-2"/>
    </source>
</evidence>
<dbReference type="InterPro" id="IPR001818">
    <property type="entry name" value="Pept_M10_metallopeptidase"/>
</dbReference>
<comment type="similarity">
    <text evidence="1">Belongs to the peptidase M10A family.</text>
</comment>
<feature type="binding site" evidence="9">
    <location>
        <position position="262"/>
    </location>
    <ligand>
        <name>Zn(2+)</name>
        <dbReference type="ChEBI" id="CHEBI:29105"/>
        <label>2</label>
        <note>catalytic</note>
    </ligand>
</feature>
<dbReference type="PANTHER" id="PTHR10201:SF294">
    <property type="entry name" value="MATRIX METALLOPROTEINASE 16"/>
    <property type="match status" value="1"/>
</dbReference>
<dbReference type="InterPro" id="IPR000585">
    <property type="entry name" value="Hemopexin-like_dom"/>
</dbReference>
<feature type="binding site" evidence="9">
    <location>
        <position position="252"/>
    </location>
    <ligand>
        <name>Zn(2+)</name>
        <dbReference type="ChEBI" id="CHEBI:29105"/>
        <label>2</label>
        <note>catalytic</note>
    </ligand>
</feature>
<dbReference type="OrthoDB" id="406838at2759"/>
<accession>A0A7M7RHP1</accession>
<dbReference type="KEGG" id="spu:585777"/>
<reference evidence="14" key="2">
    <citation type="submission" date="2021-01" db="UniProtKB">
        <authorList>
            <consortium name="EnsemblMetazoa"/>
        </authorList>
    </citation>
    <scope>IDENTIFICATION</scope>
</reference>
<feature type="binding site" evidence="10">
    <location>
        <position position="200"/>
    </location>
    <ligand>
        <name>Zn(2+)</name>
        <dbReference type="ChEBI" id="CHEBI:29105"/>
        <label>1</label>
    </ligand>
</feature>
<evidence type="ECO:0000256" key="6">
    <source>
        <dbReference type="ARBA" id="ARBA00022833"/>
    </source>
</evidence>
<feature type="modified residue" description="Phosphotyrosine; by PKDCC" evidence="11">
    <location>
        <position position="415"/>
    </location>
</feature>
<evidence type="ECO:0000259" key="13">
    <source>
        <dbReference type="SMART" id="SM00235"/>
    </source>
</evidence>
<dbReference type="GO" id="GO:0030198">
    <property type="term" value="P:extracellular matrix organization"/>
    <property type="evidence" value="ECO:0000318"/>
    <property type="project" value="GO_Central"/>
</dbReference>
<feature type="binding site" evidence="9">
    <location>
        <position position="256"/>
    </location>
    <ligand>
        <name>Zn(2+)</name>
        <dbReference type="ChEBI" id="CHEBI:29105"/>
        <label>2</label>
        <note>catalytic</note>
    </ligand>
</feature>
<sequence>MACGLDQSWGVMSCFGSLLTVILLEVSLFTTGVTSVSMFPIDPSISESPRAAFIETMNYLFEFGYLTVPLGKSPGPTAISNAVSDLQSFMDITPSGTMGQVDKKTLDTVRTPRCGLKDPIKQMSGGDPDAVLHTRFGPKWNKTELVYKIFKFPQNVKKSQYRNEIARAFQLWSNVTPLTFREVNRRASADIDIRFVSGFHQDDYPFYGAMGVVGHPMVEEMYEHVVRIDVDADEQFTFDRADGINLLQVMLHQIGHALGLGHSSDHISIMSPCVKPYIPNFTLTETDVTGIQSIYGLPNSPTDPISPAGMRLPSPIVQHSEPRYLCEERPLDAVAILAGEIYAFKGNRYWQFSSPNDLLSPISGSLISDRWPGLPAGIAAVYQRNTDNKAVFIRAGRMWIYDIHPKTVSDSTAPYTQVHLRELGLPRTIDMALSCPSWPQSTYFLKKGKVWHYSDLTGSILEGPLQIQNLWNGLPTRRMDAAFTYNGNSYFILDDQYWKVDHMTNRVSPGYPKNFHTDFLGC</sequence>
<reference evidence="15" key="1">
    <citation type="submission" date="2015-02" db="EMBL/GenBank/DDBJ databases">
        <title>Genome sequencing for Strongylocentrotus purpuratus.</title>
        <authorList>
            <person name="Murali S."/>
            <person name="Liu Y."/>
            <person name="Vee V."/>
            <person name="English A."/>
            <person name="Wang M."/>
            <person name="Skinner E."/>
            <person name="Han Y."/>
            <person name="Muzny D.M."/>
            <person name="Worley K.C."/>
            <person name="Gibbs R.A."/>
        </authorList>
    </citation>
    <scope>NUCLEOTIDE SEQUENCE</scope>
</reference>
<dbReference type="GO" id="GO:0004222">
    <property type="term" value="F:metalloendopeptidase activity"/>
    <property type="evidence" value="ECO:0000318"/>
    <property type="project" value="GO_Central"/>
</dbReference>
<dbReference type="PRINTS" id="PR00138">
    <property type="entry name" value="MATRIXIN"/>
</dbReference>
<feature type="binding site" evidence="10">
    <location>
        <position position="190"/>
    </location>
    <ligand>
        <name>Ca(2+)</name>
        <dbReference type="ChEBI" id="CHEBI:29108"/>
        <label>2</label>
    </ligand>
</feature>
<comment type="cofactor">
    <cofactor evidence="10">
        <name>Ca(2+)</name>
        <dbReference type="ChEBI" id="CHEBI:29108"/>
    </cofactor>
    <text evidence="10">Can bind about 5 Ca(2+) ions per subunit.</text>
</comment>
<feature type="binding site" evidence="10">
    <location>
        <position position="432"/>
    </location>
    <ligand>
        <name>Ca(2+)</name>
        <dbReference type="ChEBI" id="CHEBI:29108"/>
        <label>5</label>
    </ligand>
</feature>
<feature type="binding site" evidence="10">
    <location>
        <position position="480"/>
    </location>
    <ligand>
        <name>Ca(2+)</name>
        <dbReference type="ChEBI" id="CHEBI:29108"/>
        <label>4</label>
    </ligand>
</feature>
<evidence type="ECO:0000256" key="1">
    <source>
        <dbReference type="ARBA" id="ARBA00010370"/>
    </source>
</evidence>
<keyword evidence="3 9" id="KW-0479">Metal-binding</keyword>
<dbReference type="FunFam" id="2.110.10.10:FF:000036">
    <property type="entry name" value="Matrix metalloproteinase 16"/>
    <property type="match status" value="1"/>
</dbReference>
<evidence type="ECO:0000256" key="2">
    <source>
        <dbReference type="ARBA" id="ARBA00022670"/>
    </source>
</evidence>
<dbReference type="PANTHER" id="PTHR10201">
    <property type="entry name" value="MATRIX METALLOPROTEINASE"/>
    <property type="match status" value="1"/>
</dbReference>
<dbReference type="InterPro" id="IPR036365">
    <property type="entry name" value="PGBD-like_sf"/>
</dbReference>
<evidence type="ECO:0000256" key="4">
    <source>
        <dbReference type="ARBA" id="ARBA00022737"/>
    </source>
</evidence>
<dbReference type="PIRSF" id="PIRSF001191">
    <property type="entry name" value="Peptidase_M10A_matrix"/>
    <property type="match status" value="1"/>
</dbReference>
<feature type="binding site" evidence="10">
    <location>
        <position position="215"/>
    </location>
    <ligand>
        <name>Zn(2+)</name>
        <dbReference type="ChEBI" id="CHEBI:29105"/>
        <label>1</label>
    </ligand>
</feature>
<dbReference type="InterPro" id="IPR024079">
    <property type="entry name" value="MetalloPept_cat_dom_sf"/>
</dbReference>
<feature type="binding site" description="in inhibited form" evidence="10">
    <location>
        <position position="114"/>
    </location>
    <ligand>
        <name>Zn(2+)</name>
        <dbReference type="ChEBI" id="CHEBI:29105"/>
        <label>2</label>
        <note>catalytic</note>
    </ligand>
</feature>
<keyword evidence="15" id="KW-1185">Reference proteome</keyword>
<dbReference type="SUPFAM" id="SSF55486">
    <property type="entry name" value="Metalloproteases ('zincins'), catalytic domain"/>
    <property type="match status" value="1"/>
</dbReference>
<evidence type="ECO:0000313" key="14">
    <source>
        <dbReference type="EnsemblMetazoa" id="XP_790682"/>
    </source>
</evidence>
<feature type="binding site" evidence="10">
    <location>
        <position position="332"/>
    </location>
    <ligand>
        <name>Ca(2+)</name>
        <dbReference type="ChEBI" id="CHEBI:29108"/>
        <label>4</label>
    </ligand>
</feature>
<dbReference type="InterPro" id="IPR036375">
    <property type="entry name" value="Hemopexin-like_dom_sf"/>
</dbReference>
<dbReference type="EnsemblMetazoa" id="XM_785589">
    <property type="protein sequence ID" value="XP_790682"/>
    <property type="gene ID" value="LOC585777"/>
</dbReference>
<keyword evidence="6 9" id="KW-0862">Zinc</keyword>
<keyword evidence="5" id="KW-0378">Hydrolase</keyword>
<keyword evidence="4" id="KW-0677">Repeat</keyword>
<evidence type="ECO:0000256" key="10">
    <source>
        <dbReference type="PIRSR" id="PIRSR621190-2"/>
    </source>
</evidence>
<dbReference type="GO" id="GO:0006508">
    <property type="term" value="P:proteolysis"/>
    <property type="evidence" value="ECO:0007669"/>
    <property type="project" value="UniProtKB-KW"/>
</dbReference>
<name>A0A7M7RHP1_STRPU</name>
<dbReference type="CDD" id="cd04278">
    <property type="entry name" value="ZnMc_MMP"/>
    <property type="match status" value="1"/>
</dbReference>
<dbReference type="Gene3D" id="2.110.10.10">
    <property type="entry name" value="Hemopexin-like domain"/>
    <property type="match status" value="1"/>
</dbReference>
<dbReference type="SUPFAM" id="SSF50923">
    <property type="entry name" value="Hemopexin-like domain"/>
    <property type="match status" value="1"/>
</dbReference>
<dbReference type="InterPro" id="IPR021190">
    <property type="entry name" value="Pept_M10A"/>
</dbReference>
<dbReference type="GO" id="GO:0031012">
    <property type="term" value="C:extracellular matrix"/>
    <property type="evidence" value="ECO:0007669"/>
    <property type="project" value="InterPro"/>
</dbReference>
<feature type="repeat" description="Hemopexin" evidence="12">
    <location>
        <begin position="476"/>
        <end position="522"/>
    </location>
</feature>
<dbReference type="GO" id="GO:0008270">
    <property type="term" value="F:zinc ion binding"/>
    <property type="evidence" value="ECO:0007669"/>
    <property type="project" value="InterPro"/>
</dbReference>
<evidence type="ECO:0000256" key="3">
    <source>
        <dbReference type="ARBA" id="ARBA00022723"/>
    </source>
</evidence>
<keyword evidence="8" id="KW-0865">Zymogen</keyword>
<dbReference type="OMA" id="FIETMNY"/>
<evidence type="ECO:0000256" key="5">
    <source>
        <dbReference type="ARBA" id="ARBA00022801"/>
    </source>
</evidence>
<dbReference type="GO" id="GO:0005615">
    <property type="term" value="C:extracellular space"/>
    <property type="evidence" value="ECO:0000318"/>
    <property type="project" value="GO_Central"/>
</dbReference>
<dbReference type="SMART" id="SM00120">
    <property type="entry name" value="HX"/>
    <property type="match status" value="4"/>
</dbReference>
<dbReference type="GeneID" id="585777"/>
<dbReference type="InterPro" id="IPR006026">
    <property type="entry name" value="Peptidase_Metallo"/>
</dbReference>